<sequence length="149" mass="16879">MMSSQLRVFAVLILVTIATARNCIYYKTSKRYANGSTFQLPDGGRCITYKCFNGAIRPDNVECYNKPDEKCYPVGTVLTSKCITHKCVYRIKAGFKRIKTQCSDKDGNCHDPGEIFPLQIKNTTYDSCQCQILEETNQISYRCTSIKAN</sequence>
<protein>
    <submittedName>
        <fullName evidence="2">Uncharacterized protein</fullName>
    </submittedName>
</protein>
<name>A0AAN8J7K4_PATCE</name>
<dbReference type="AlphaFoldDB" id="A0AAN8J7K4"/>
<gene>
    <name evidence="2" type="ORF">SNE40_019527</name>
</gene>
<dbReference type="Proteomes" id="UP001347796">
    <property type="component" value="Unassembled WGS sequence"/>
</dbReference>
<dbReference type="EMBL" id="JAZGQO010000014">
    <property type="protein sequence ID" value="KAK6171310.1"/>
    <property type="molecule type" value="Genomic_DNA"/>
</dbReference>
<reference evidence="2 3" key="1">
    <citation type="submission" date="2024-01" db="EMBL/GenBank/DDBJ databases">
        <title>The genome of the rayed Mediterranean limpet Patella caerulea (Linnaeus, 1758).</title>
        <authorList>
            <person name="Anh-Thu Weber A."/>
            <person name="Halstead-Nussloch G."/>
        </authorList>
    </citation>
    <scope>NUCLEOTIDE SEQUENCE [LARGE SCALE GENOMIC DNA]</scope>
    <source>
        <strain evidence="2">AATW-2023a</strain>
        <tissue evidence="2">Whole specimen</tissue>
    </source>
</reference>
<accession>A0AAN8J7K4</accession>
<keyword evidence="1" id="KW-0732">Signal</keyword>
<evidence type="ECO:0000256" key="1">
    <source>
        <dbReference type="SAM" id="SignalP"/>
    </source>
</evidence>
<organism evidence="2 3">
    <name type="scientific">Patella caerulea</name>
    <name type="common">Rayed Mediterranean limpet</name>
    <dbReference type="NCBI Taxonomy" id="87958"/>
    <lineage>
        <taxon>Eukaryota</taxon>
        <taxon>Metazoa</taxon>
        <taxon>Spiralia</taxon>
        <taxon>Lophotrochozoa</taxon>
        <taxon>Mollusca</taxon>
        <taxon>Gastropoda</taxon>
        <taxon>Patellogastropoda</taxon>
        <taxon>Patelloidea</taxon>
        <taxon>Patellidae</taxon>
        <taxon>Patella</taxon>
    </lineage>
</organism>
<comment type="caution">
    <text evidence="2">The sequence shown here is derived from an EMBL/GenBank/DDBJ whole genome shotgun (WGS) entry which is preliminary data.</text>
</comment>
<keyword evidence="3" id="KW-1185">Reference proteome</keyword>
<evidence type="ECO:0000313" key="3">
    <source>
        <dbReference type="Proteomes" id="UP001347796"/>
    </source>
</evidence>
<proteinExistence type="predicted"/>
<evidence type="ECO:0000313" key="2">
    <source>
        <dbReference type="EMBL" id="KAK6171310.1"/>
    </source>
</evidence>
<feature type="chain" id="PRO_5042931683" evidence="1">
    <location>
        <begin position="21"/>
        <end position="149"/>
    </location>
</feature>
<feature type="signal peptide" evidence="1">
    <location>
        <begin position="1"/>
        <end position="20"/>
    </location>
</feature>